<feature type="binding site" evidence="7">
    <location>
        <position position="79"/>
    </location>
    <ligand>
        <name>substrate</name>
    </ligand>
</feature>
<keyword evidence="2 7" id="KW-0808">Transferase</keyword>
<dbReference type="GO" id="GO:0009423">
    <property type="term" value="P:chorismate biosynthetic process"/>
    <property type="evidence" value="ECO:0007669"/>
    <property type="project" value="UniProtKB-UniRule"/>
</dbReference>
<dbReference type="PANTHER" id="PTHR21087:SF16">
    <property type="entry name" value="SHIKIMATE KINASE 1, CHLOROPLASTIC"/>
    <property type="match status" value="1"/>
</dbReference>
<dbReference type="InterPro" id="IPR027417">
    <property type="entry name" value="P-loop_NTPase"/>
</dbReference>
<comment type="pathway">
    <text evidence="7">Metabolic intermediate biosynthesis; chorismate biosynthesis; chorismate from D-erythrose 4-phosphate and phosphoenolpyruvate: step 5/7.</text>
</comment>
<dbReference type="PRINTS" id="PR01100">
    <property type="entry name" value="SHIKIMTKNASE"/>
</dbReference>
<evidence type="ECO:0000256" key="1">
    <source>
        <dbReference type="ARBA" id="ARBA00022605"/>
    </source>
</evidence>
<dbReference type="Gene3D" id="3.40.50.300">
    <property type="entry name" value="P-loop containing nucleotide triphosphate hydrolases"/>
    <property type="match status" value="1"/>
</dbReference>
<keyword evidence="9" id="KW-1185">Reference proteome</keyword>
<evidence type="ECO:0000256" key="5">
    <source>
        <dbReference type="ARBA" id="ARBA00022840"/>
    </source>
</evidence>
<dbReference type="UniPathway" id="UPA00053">
    <property type="reaction ID" value="UER00088"/>
</dbReference>
<evidence type="ECO:0000256" key="6">
    <source>
        <dbReference type="ARBA" id="ARBA00023141"/>
    </source>
</evidence>
<proteinExistence type="inferred from homology"/>
<dbReference type="CDD" id="cd00464">
    <property type="entry name" value="SK"/>
    <property type="match status" value="1"/>
</dbReference>
<evidence type="ECO:0000313" key="9">
    <source>
        <dbReference type="Proteomes" id="UP000306402"/>
    </source>
</evidence>
<dbReference type="GO" id="GO:0004765">
    <property type="term" value="F:shikimate kinase activity"/>
    <property type="evidence" value="ECO:0007669"/>
    <property type="project" value="UniProtKB-UniRule"/>
</dbReference>
<dbReference type="HAMAP" id="MF_00109">
    <property type="entry name" value="Shikimate_kinase"/>
    <property type="match status" value="1"/>
</dbReference>
<name>A0A5R9L2M4_9BACT</name>
<keyword evidence="5 7" id="KW-0067">ATP-binding</keyword>
<dbReference type="AlphaFoldDB" id="A0A5R9L2M4"/>
<feature type="binding site" evidence="7">
    <location>
        <position position="139"/>
    </location>
    <ligand>
        <name>substrate</name>
    </ligand>
</feature>
<dbReference type="GO" id="GO:0009073">
    <property type="term" value="P:aromatic amino acid family biosynthetic process"/>
    <property type="evidence" value="ECO:0007669"/>
    <property type="project" value="UniProtKB-KW"/>
</dbReference>
<comment type="cofactor">
    <cofactor evidence="7">
        <name>Mg(2+)</name>
        <dbReference type="ChEBI" id="CHEBI:18420"/>
    </cofactor>
    <text evidence="7">Binds 1 Mg(2+) ion per subunit.</text>
</comment>
<keyword evidence="7" id="KW-0460">Magnesium</keyword>
<dbReference type="SUPFAM" id="SSF52540">
    <property type="entry name" value="P-loop containing nucleoside triphosphate hydrolases"/>
    <property type="match status" value="1"/>
</dbReference>
<dbReference type="OrthoDB" id="9800332at2"/>
<evidence type="ECO:0000256" key="3">
    <source>
        <dbReference type="ARBA" id="ARBA00022741"/>
    </source>
</evidence>
<accession>A0A5R9L2M4</accession>
<comment type="function">
    <text evidence="7">Catalyzes the specific phosphorylation of the 3-hydroxyl group of shikimic acid using ATP as a cosubstrate.</text>
</comment>
<keyword evidence="1 7" id="KW-0028">Amino-acid biosynthesis</keyword>
<keyword evidence="7" id="KW-0963">Cytoplasm</keyword>
<comment type="subunit">
    <text evidence="7">Monomer.</text>
</comment>
<feature type="binding site" evidence="7">
    <location>
        <position position="119"/>
    </location>
    <ligand>
        <name>ATP</name>
        <dbReference type="ChEBI" id="CHEBI:30616"/>
    </ligand>
</feature>
<dbReference type="Proteomes" id="UP000306402">
    <property type="component" value="Unassembled WGS sequence"/>
</dbReference>
<dbReference type="InterPro" id="IPR000623">
    <property type="entry name" value="Shikimate_kinase/TSH1"/>
</dbReference>
<dbReference type="GO" id="GO:0008652">
    <property type="term" value="P:amino acid biosynthetic process"/>
    <property type="evidence" value="ECO:0007669"/>
    <property type="project" value="UniProtKB-KW"/>
</dbReference>
<feature type="binding site" evidence="7">
    <location>
        <begin position="11"/>
        <end position="16"/>
    </location>
    <ligand>
        <name>ATP</name>
        <dbReference type="ChEBI" id="CHEBI:30616"/>
    </ligand>
</feature>
<comment type="caution">
    <text evidence="8">The sequence shown here is derived from an EMBL/GenBank/DDBJ whole genome shotgun (WGS) entry which is preliminary data.</text>
</comment>
<evidence type="ECO:0000256" key="7">
    <source>
        <dbReference type="HAMAP-Rule" id="MF_00109"/>
    </source>
</evidence>
<comment type="caution">
    <text evidence="7">Lacks conserved residue(s) required for the propagation of feature annotation.</text>
</comment>
<dbReference type="InterPro" id="IPR031322">
    <property type="entry name" value="Shikimate/glucono_kinase"/>
</dbReference>
<reference evidence="8 9" key="1">
    <citation type="submission" date="2019-05" db="EMBL/GenBank/DDBJ databases">
        <authorList>
            <person name="Qu J.-H."/>
        </authorList>
    </citation>
    <scope>NUCLEOTIDE SEQUENCE [LARGE SCALE GENOMIC DNA]</scope>
    <source>
        <strain evidence="8 9">T17</strain>
    </source>
</reference>
<keyword evidence="7" id="KW-0479">Metal-binding</keyword>
<protein>
    <recommendedName>
        <fullName evidence="7">Shikimate kinase</fullName>
        <shortName evidence="7">SK</shortName>
        <ecNumber evidence="7">2.7.1.71</ecNumber>
    </recommendedName>
</protein>
<evidence type="ECO:0000313" key="8">
    <source>
        <dbReference type="EMBL" id="TLV02637.1"/>
    </source>
</evidence>
<comment type="subcellular location">
    <subcellularLocation>
        <location evidence="7">Cytoplasm</location>
    </subcellularLocation>
</comment>
<organism evidence="8 9">
    <name type="scientific">Dyadobacter luticola</name>
    <dbReference type="NCBI Taxonomy" id="1979387"/>
    <lineage>
        <taxon>Bacteria</taxon>
        <taxon>Pseudomonadati</taxon>
        <taxon>Bacteroidota</taxon>
        <taxon>Cytophagia</taxon>
        <taxon>Cytophagales</taxon>
        <taxon>Spirosomataceae</taxon>
        <taxon>Dyadobacter</taxon>
    </lineage>
</organism>
<feature type="binding site" evidence="7">
    <location>
        <position position="33"/>
    </location>
    <ligand>
        <name>substrate</name>
    </ligand>
</feature>
<feature type="binding site" evidence="7">
    <location>
        <position position="15"/>
    </location>
    <ligand>
        <name>Mg(2+)</name>
        <dbReference type="ChEBI" id="CHEBI:18420"/>
    </ligand>
</feature>
<dbReference type="GO" id="GO:0005524">
    <property type="term" value="F:ATP binding"/>
    <property type="evidence" value="ECO:0007669"/>
    <property type="project" value="UniProtKB-UniRule"/>
</dbReference>
<dbReference type="Pfam" id="PF01202">
    <property type="entry name" value="SKI"/>
    <property type="match status" value="1"/>
</dbReference>
<dbReference type="PANTHER" id="PTHR21087">
    <property type="entry name" value="SHIKIMATE KINASE"/>
    <property type="match status" value="1"/>
</dbReference>
<dbReference type="GO" id="GO:0000287">
    <property type="term" value="F:magnesium ion binding"/>
    <property type="evidence" value="ECO:0007669"/>
    <property type="project" value="UniProtKB-UniRule"/>
</dbReference>
<keyword evidence="6 7" id="KW-0057">Aromatic amino acid biosynthesis</keyword>
<dbReference type="EC" id="2.7.1.71" evidence="7"/>
<keyword evidence="4 7" id="KW-0418">Kinase</keyword>
<dbReference type="GO" id="GO:0005829">
    <property type="term" value="C:cytosol"/>
    <property type="evidence" value="ECO:0007669"/>
    <property type="project" value="TreeGrafter"/>
</dbReference>
<comment type="similarity">
    <text evidence="7">Belongs to the shikimate kinase family.</text>
</comment>
<keyword evidence="3 7" id="KW-0547">Nucleotide-binding</keyword>
<evidence type="ECO:0000256" key="4">
    <source>
        <dbReference type="ARBA" id="ARBA00022777"/>
    </source>
</evidence>
<gene>
    <name evidence="7" type="primary">aroK</name>
    <name evidence="8" type="ORF">FEN17_03165</name>
</gene>
<feature type="binding site" evidence="7">
    <location>
        <position position="57"/>
    </location>
    <ligand>
        <name>substrate</name>
    </ligand>
</feature>
<sequence>MKNIILVGMMSSGKTTLGKKLARALNYRFVDLDKLIESDQGKPISQIFSENGEAYFREVESRLLKEVTAQRDIVLASGGGTPCFFDNMSVINAMGVSIYLDVPAAELAKRIENHGKDDRPILSGAASLKDTLEAKIAERTPFYSQAHFTLQGDIGLHHLLETIQPLL</sequence>
<dbReference type="RefSeq" id="WP_138363848.1">
    <property type="nucleotide sequence ID" value="NZ_VCEJ01000002.1"/>
</dbReference>
<comment type="catalytic activity">
    <reaction evidence="7">
        <text>shikimate + ATP = 3-phosphoshikimate + ADP + H(+)</text>
        <dbReference type="Rhea" id="RHEA:13121"/>
        <dbReference type="ChEBI" id="CHEBI:15378"/>
        <dbReference type="ChEBI" id="CHEBI:30616"/>
        <dbReference type="ChEBI" id="CHEBI:36208"/>
        <dbReference type="ChEBI" id="CHEBI:145989"/>
        <dbReference type="ChEBI" id="CHEBI:456216"/>
        <dbReference type="EC" id="2.7.1.71"/>
    </reaction>
</comment>
<dbReference type="EMBL" id="VCEJ01000002">
    <property type="protein sequence ID" value="TLV02637.1"/>
    <property type="molecule type" value="Genomic_DNA"/>
</dbReference>
<evidence type="ECO:0000256" key="2">
    <source>
        <dbReference type="ARBA" id="ARBA00022679"/>
    </source>
</evidence>